<feature type="compositionally biased region" description="Pro residues" evidence="1">
    <location>
        <begin position="218"/>
        <end position="228"/>
    </location>
</feature>
<feature type="region of interest" description="Disordered" evidence="1">
    <location>
        <begin position="826"/>
        <end position="895"/>
    </location>
</feature>
<feature type="compositionally biased region" description="Low complexity" evidence="1">
    <location>
        <begin position="284"/>
        <end position="295"/>
    </location>
</feature>
<feature type="compositionally biased region" description="Polar residues" evidence="1">
    <location>
        <begin position="563"/>
        <end position="574"/>
    </location>
</feature>
<feature type="compositionally biased region" description="Basic and acidic residues" evidence="1">
    <location>
        <begin position="383"/>
        <end position="428"/>
    </location>
</feature>
<dbReference type="RefSeq" id="XP_025399974.1">
    <property type="nucleotide sequence ID" value="XM_025548012.1"/>
</dbReference>
<evidence type="ECO:0000313" key="2">
    <source>
        <dbReference type="EMBL" id="PWY83531.1"/>
    </source>
</evidence>
<feature type="compositionally biased region" description="Low complexity" evidence="1">
    <location>
        <begin position="151"/>
        <end position="166"/>
    </location>
</feature>
<dbReference type="GeneID" id="37070249"/>
<name>A0A317WCN8_9EURO</name>
<feature type="compositionally biased region" description="Basic and acidic residues" evidence="1">
    <location>
        <begin position="532"/>
        <end position="559"/>
    </location>
</feature>
<feature type="compositionally biased region" description="Low complexity" evidence="1">
    <location>
        <begin position="329"/>
        <end position="341"/>
    </location>
</feature>
<feature type="region of interest" description="Disordered" evidence="1">
    <location>
        <begin position="206"/>
        <end position="516"/>
    </location>
</feature>
<feature type="compositionally biased region" description="Polar residues" evidence="1">
    <location>
        <begin position="698"/>
        <end position="709"/>
    </location>
</feature>
<dbReference type="EMBL" id="MSFL01000010">
    <property type="protein sequence ID" value="PWY83531.1"/>
    <property type="molecule type" value="Genomic_DNA"/>
</dbReference>
<dbReference type="VEuPathDB" id="FungiDB:BO70DRAFT_428813"/>
<feature type="compositionally biased region" description="Pro residues" evidence="1">
    <location>
        <begin position="606"/>
        <end position="618"/>
    </location>
</feature>
<dbReference type="Proteomes" id="UP000247233">
    <property type="component" value="Unassembled WGS sequence"/>
</dbReference>
<feature type="compositionally biased region" description="Polar residues" evidence="1">
    <location>
        <begin position="835"/>
        <end position="853"/>
    </location>
</feature>
<feature type="region of interest" description="Disordered" evidence="1">
    <location>
        <begin position="532"/>
        <end position="780"/>
    </location>
</feature>
<feature type="compositionally biased region" description="Basic and acidic residues" evidence="1">
    <location>
        <begin position="255"/>
        <end position="265"/>
    </location>
</feature>
<proteinExistence type="predicted"/>
<feature type="region of interest" description="Disordered" evidence="1">
    <location>
        <begin position="1"/>
        <end position="62"/>
    </location>
</feature>
<feature type="compositionally biased region" description="Basic and acidic residues" evidence="1">
    <location>
        <begin position="883"/>
        <end position="895"/>
    </location>
</feature>
<feature type="region of interest" description="Disordered" evidence="1">
    <location>
        <begin position="908"/>
        <end position="931"/>
    </location>
</feature>
<feature type="region of interest" description="Disordered" evidence="1">
    <location>
        <begin position="74"/>
        <end position="113"/>
    </location>
</feature>
<accession>A0A317WCN8</accession>
<dbReference type="OrthoDB" id="4188047at2759"/>
<keyword evidence="3" id="KW-1185">Reference proteome</keyword>
<feature type="compositionally biased region" description="Basic and acidic residues" evidence="1">
    <location>
        <begin position="48"/>
        <end position="62"/>
    </location>
</feature>
<evidence type="ECO:0000256" key="1">
    <source>
        <dbReference type="SAM" id="MobiDB-lite"/>
    </source>
</evidence>
<dbReference type="AlphaFoldDB" id="A0A317WCN8"/>
<sequence>MLQRSDSHENLVAPSPIVPTCRPSSQIPRSGYTAAAMSATPQPQPQPHTHDEMRSSESIDMRSDSVTDFVKFIEAPIPPNGSTGARDMIKAGQRRLRQLAQRPKKTTDPRVKAEEAARQLAALQEGGFLPSAVHPPVSLPRRSGHKKSLDSSRSSSRSISNLSFKSTSRRDVEIIGQPWLTDPLEKKDSKQLSSVDLRQLTSLVESAVSLPPQLDDTSPPPYQPPTPAKDPRRDMRHLTQPAAPQDTVADITPGPDERHLAEEKSISSADSQDQTELSERKEPSVLSSSENSSSEGKMPGQKNRLNPRPNASTKTTELPISTEAAKPLSSTSSASMQTSTSQPAPSLKLFPDTMPPRMSSKNAWRISNVRPLALNRPLPAAPDSKRASIELNAERPKPADKPLPKEHSVARKAPESRHSTPMDTRKSGNDPMKGPVSEVFPPKKSSRRPSSLPMGTIDAFPLPAPMRPLPSLPESTPAITICDRSAADKPASPERLVLDGKNHPAAPVQAEPTTSDIASEPLVSFVRAGQSRAERVHALKMRDLSASRIYLKDPEKPEEGGEQVTQSEKYSQETAPDRAQTIPPNHELESPTDGPRRYQRKVASEPPSPPPLSPPPSKPSRHLATQSIGRRYCSTPISSLTESVRDSDLFIQPLSETPSQEQWSSSTGSRDATAERASKEPVNKSEMPIPSSDDDCTGGSTHNRTQPTSGKRRRVKPEPLTLGEPSSRKGRTGKKVSDYGFPLTPMDPRARMFDGASPQSYRSHSTHNSHDSRSSNHHHHQYLHIIQSLEGRVAHLERHNKVLQAALLAALDVGMKENLESVLGGSATSLSTSSITPPTGRSFSSATNGSSLDGSVADDRKYARSRQQQPPFRPTSWIASPESSRRGSYDSDDSAHVRELEDMIEDFDFDWTSDKSDPQQQQQSRPRAFQT</sequence>
<feature type="compositionally biased region" description="Polar residues" evidence="1">
    <location>
        <begin position="654"/>
        <end position="670"/>
    </location>
</feature>
<evidence type="ECO:0000313" key="3">
    <source>
        <dbReference type="Proteomes" id="UP000247233"/>
    </source>
</evidence>
<gene>
    <name evidence="2" type="ORF">BO70DRAFT_428813</name>
</gene>
<comment type="caution">
    <text evidence="2">The sequence shown here is derived from an EMBL/GenBank/DDBJ whole genome shotgun (WGS) entry which is preliminary data.</text>
</comment>
<feature type="compositionally biased region" description="Polar residues" evidence="1">
    <location>
        <begin position="309"/>
        <end position="319"/>
    </location>
</feature>
<protein>
    <submittedName>
        <fullName evidence="2">Uncharacterized protein</fullName>
    </submittedName>
</protein>
<feature type="region of interest" description="Disordered" evidence="1">
    <location>
        <begin position="126"/>
        <end position="193"/>
    </location>
</feature>
<feature type="compositionally biased region" description="Pro residues" evidence="1">
    <location>
        <begin position="462"/>
        <end position="471"/>
    </location>
</feature>
<feature type="compositionally biased region" description="Polar residues" evidence="1">
    <location>
        <begin position="266"/>
        <end position="275"/>
    </location>
</feature>
<organism evidence="2 3">
    <name type="scientific">Aspergillus heteromorphus CBS 117.55</name>
    <dbReference type="NCBI Taxonomy" id="1448321"/>
    <lineage>
        <taxon>Eukaryota</taxon>
        <taxon>Fungi</taxon>
        <taxon>Dikarya</taxon>
        <taxon>Ascomycota</taxon>
        <taxon>Pezizomycotina</taxon>
        <taxon>Eurotiomycetes</taxon>
        <taxon>Eurotiomycetidae</taxon>
        <taxon>Eurotiales</taxon>
        <taxon>Aspergillaceae</taxon>
        <taxon>Aspergillus</taxon>
        <taxon>Aspergillus subgen. Circumdati</taxon>
    </lineage>
</organism>
<reference evidence="2 3" key="1">
    <citation type="submission" date="2016-12" db="EMBL/GenBank/DDBJ databases">
        <title>The genomes of Aspergillus section Nigri reveals drivers in fungal speciation.</title>
        <authorList>
            <consortium name="DOE Joint Genome Institute"/>
            <person name="Vesth T.C."/>
            <person name="Nybo J."/>
            <person name="Theobald S."/>
            <person name="Brandl J."/>
            <person name="Frisvad J.C."/>
            <person name="Nielsen K.F."/>
            <person name="Lyhne E.K."/>
            <person name="Kogle M.E."/>
            <person name="Kuo A."/>
            <person name="Riley R."/>
            <person name="Clum A."/>
            <person name="Nolan M."/>
            <person name="Lipzen A."/>
            <person name="Salamov A."/>
            <person name="Henrissat B."/>
            <person name="Wiebenga A."/>
            <person name="De Vries R.P."/>
            <person name="Grigoriev I.V."/>
            <person name="Mortensen U.H."/>
            <person name="Andersen M.R."/>
            <person name="Baker S.E."/>
        </authorList>
    </citation>
    <scope>NUCLEOTIDE SEQUENCE [LARGE SCALE GENOMIC DNA]</scope>
    <source>
        <strain evidence="2 3">CBS 117.55</strain>
    </source>
</reference>
<feature type="compositionally biased region" description="Basic and acidic residues" evidence="1">
    <location>
        <begin position="672"/>
        <end position="683"/>
    </location>
</feature>
<feature type="compositionally biased region" description="Low complexity" evidence="1">
    <location>
        <begin position="370"/>
        <end position="382"/>
    </location>
</feature>